<dbReference type="AlphaFoldDB" id="A0A022RTP4"/>
<accession>A0A022RTP4</accession>
<name>A0A022RTP4_ERYGU</name>
<evidence type="ECO:0000313" key="1">
    <source>
        <dbReference type="EMBL" id="EYU43887.1"/>
    </source>
</evidence>
<proteinExistence type="predicted"/>
<protein>
    <submittedName>
        <fullName evidence="1">Uncharacterized protein</fullName>
    </submittedName>
</protein>
<dbReference type="Proteomes" id="UP000030748">
    <property type="component" value="Unassembled WGS sequence"/>
</dbReference>
<keyword evidence="2" id="KW-1185">Reference proteome</keyword>
<organism evidence="1 2">
    <name type="scientific">Erythranthe guttata</name>
    <name type="common">Yellow monkey flower</name>
    <name type="synonym">Mimulus guttatus</name>
    <dbReference type="NCBI Taxonomy" id="4155"/>
    <lineage>
        <taxon>Eukaryota</taxon>
        <taxon>Viridiplantae</taxon>
        <taxon>Streptophyta</taxon>
        <taxon>Embryophyta</taxon>
        <taxon>Tracheophyta</taxon>
        <taxon>Spermatophyta</taxon>
        <taxon>Magnoliopsida</taxon>
        <taxon>eudicotyledons</taxon>
        <taxon>Gunneridae</taxon>
        <taxon>Pentapetalae</taxon>
        <taxon>asterids</taxon>
        <taxon>lamiids</taxon>
        <taxon>Lamiales</taxon>
        <taxon>Phrymaceae</taxon>
        <taxon>Erythranthe</taxon>
    </lineage>
</organism>
<sequence>LRLKVRQIQLLRICARQLLRFSHMSQLRLQPKYIIPKEITIYEEPFVACSLRNQERSRATRFQIQKQYNKIRRNHPINDQSFSASCE</sequence>
<reference evidence="1 2" key="1">
    <citation type="journal article" date="2013" name="Proc. Natl. Acad. Sci. U.S.A.">
        <title>Fine-scale variation in meiotic recombination in Mimulus inferred from population shotgun sequencing.</title>
        <authorList>
            <person name="Hellsten U."/>
            <person name="Wright K.M."/>
            <person name="Jenkins J."/>
            <person name="Shu S."/>
            <person name="Yuan Y."/>
            <person name="Wessler S.R."/>
            <person name="Schmutz J."/>
            <person name="Willis J.H."/>
            <person name="Rokhsar D.S."/>
        </authorList>
    </citation>
    <scope>NUCLEOTIDE SEQUENCE [LARGE SCALE GENOMIC DNA]</scope>
    <source>
        <strain evidence="2">cv. DUN x IM62</strain>
    </source>
</reference>
<evidence type="ECO:0000313" key="2">
    <source>
        <dbReference type="Proteomes" id="UP000030748"/>
    </source>
</evidence>
<dbReference type="EMBL" id="KI630229">
    <property type="protein sequence ID" value="EYU43887.1"/>
    <property type="molecule type" value="Genomic_DNA"/>
</dbReference>
<feature type="non-terminal residue" evidence="1">
    <location>
        <position position="1"/>
    </location>
</feature>
<gene>
    <name evidence="1" type="ORF">MIMGU_mgv1a0167621mg</name>
</gene>